<name>M1P7W3_METMZ</name>
<dbReference type="HOGENOM" id="CLU_3163136_0_0_2"/>
<evidence type="ECO:0000256" key="1">
    <source>
        <dbReference type="SAM" id="Phobius"/>
    </source>
</evidence>
<gene>
    <name evidence="2" type="ORF">MmTuc01_1105</name>
</gene>
<dbReference type="AlphaFoldDB" id="M1P7W3"/>
<sequence length="47" mass="5418">MSTFLSSKYIFLSLYGVLKIFISYLTHFPVKQEDSNGIKSLKLGKKF</sequence>
<feature type="transmembrane region" description="Helical" evidence="1">
    <location>
        <begin position="12"/>
        <end position="30"/>
    </location>
</feature>
<keyword evidence="1" id="KW-0472">Membrane</keyword>
<proteinExistence type="predicted"/>
<keyword evidence="1" id="KW-0812">Transmembrane</keyword>
<dbReference type="EMBL" id="CP004144">
    <property type="protein sequence ID" value="AGF96497.1"/>
    <property type="molecule type" value="Genomic_DNA"/>
</dbReference>
<organism evidence="2 3">
    <name type="scientific">Methanosarcina mazei Tuc01</name>
    <dbReference type="NCBI Taxonomy" id="1236903"/>
    <lineage>
        <taxon>Archaea</taxon>
        <taxon>Methanobacteriati</taxon>
        <taxon>Methanobacteriota</taxon>
        <taxon>Stenosarchaea group</taxon>
        <taxon>Methanomicrobia</taxon>
        <taxon>Methanosarcinales</taxon>
        <taxon>Methanosarcinaceae</taxon>
        <taxon>Methanosarcina</taxon>
    </lineage>
</organism>
<reference evidence="2 3" key="1">
    <citation type="journal article" date="2013" name="Genome Announc.">
        <title>Complete Genome of a Methanosarcina mazei Strain Isolated from Sediment Samples from an Amazonian Flooded Area.</title>
        <authorList>
            <person name="Assis das Gracas D."/>
            <person name="Thiago Juca Ramos R."/>
            <person name="Vieira Araujo A.C."/>
            <person name="Zahlouth R."/>
            <person name="Ribeiro Carneiro A."/>
            <person name="Souza Lopes T."/>
            <person name="Azevedo Barauna R."/>
            <person name="Azevedo V."/>
            <person name="Cruz Schneider M.P."/>
            <person name="Pellizari V.H."/>
            <person name="Silva A."/>
        </authorList>
    </citation>
    <scope>NUCLEOTIDE SEQUENCE [LARGE SCALE GENOMIC DNA]</scope>
    <source>
        <strain evidence="2 3">Tuc01</strain>
    </source>
</reference>
<accession>M1P7W3</accession>
<evidence type="ECO:0000313" key="3">
    <source>
        <dbReference type="Proteomes" id="UP000011718"/>
    </source>
</evidence>
<dbReference type="Proteomes" id="UP000011718">
    <property type="component" value="Chromosome"/>
</dbReference>
<dbReference type="KEGG" id="mmaz:MmTuc01_1105"/>
<keyword evidence="1" id="KW-1133">Transmembrane helix</keyword>
<evidence type="ECO:0000313" key="2">
    <source>
        <dbReference type="EMBL" id="AGF96497.1"/>
    </source>
</evidence>
<dbReference type="BioCyc" id="MMAZ1236903:G139K-1054-MONOMER"/>
<protein>
    <submittedName>
        <fullName evidence="2">Uncharacterized protein</fullName>
    </submittedName>
</protein>